<evidence type="ECO:0000313" key="2">
    <source>
        <dbReference type="Proteomes" id="UP001239111"/>
    </source>
</evidence>
<name>A0ACC2NWK3_9HYME</name>
<keyword evidence="2" id="KW-1185">Reference proteome</keyword>
<evidence type="ECO:0000313" key="1">
    <source>
        <dbReference type="EMBL" id="KAJ8675243.1"/>
    </source>
</evidence>
<gene>
    <name evidence="1" type="ORF">QAD02_011029</name>
</gene>
<comment type="caution">
    <text evidence="1">The sequence shown here is derived from an EMBL/GenBank/DDBJ whole genome shotgun (WGS) entry which is preliminary data.</text>
</comment>
<proteinExistence type="predicted"/>
<sequence length="696" mass="79731">MAPLTSCHPKMFGCFLFFLFIPSILSDNCKIDWIERGREVTDSRYVLQMSVVNTQGNLQTYFPRTNYDITIRSTWENLTFTNFYFFARNIDVSLSPVIGHLELRKEDFSQFKSGPLCKNRIVDGPIPVSKSYIRIGWQSPALGSGCIEFKAFVRETEKWYHTANLTVCQDERVALDDPGEIVKNCCACGSAKYELIFEGLWSRYTHPEHFPKRDWLAVFPIIVGASHSPDYHFWNPYNYASDGLKELAVDGHTKKLELELKRDRASVSTLIKFRGANFQNKTAKSFASLRVDKDKHVVSLVSRIDPSPDWFIGVSSLELCQVNCSWIESRTLNLYPYDAGVRDGITYEDVQGLTVPTDIIQSLNMSWPLPQNEEQSPFYDKNNNTHDLRPLAKLHFSLIEISGEKCGKLREKDDCTTEWSSWSECSADCGDGISKRTRNIRKSFTGQDCTAHLEEFQVCRATRDCPKEVSEEDCALTEWGEWSRCQKSCGQEAMTRARSFQWPDNSEDCQKQFGPLVVEEKMDCGNPPCPNDNYLCADDRYNEWMEWSPCSVTVGTGIRYRRRTIKEHLKRVPIESDDSDRDYGYSACLYDKDTCEAAPPIFESEVRRYNNLDALPNYDGISGDSSAYTAEDTGLLVDCVMSAWSPWTKCRNCQDVRTRQKTVIVHPKNGGRLCPPRKSTMETQECKYVLNNCKNR</sequence>
<dbReference type="Proteomes" id="UP001239111">
    <property type="component" value="Chromosome 2"/>
</dbReference>
<protein>
    <submittedName>
        <fullName evidence="1">Uncharacterized protein</fullName>
    </submittedName>
</protein>
<organism evidence="1 2">
    <name type="scientific">Eretmocerus hayati</name>
    <dbReference type="NCBI Taxonomy" id="131215"/>
    <lineage>
        <taxon>Eukaryota</taxon>
        <taxon>Metazoa</taxon>
        <taxon>Ecdysozoa</taxon>
        <taxon>Arthropoda</taxon>
        <taxon>Hexapoda</taxon>
        <taxon>Insecta</taxon>
        <taxon>Pterygota</taxon>
        <taxon>Neoptera</taxon>
        <taxon>Endopterygota</taxon>
        <taxon>Hymenoptera</taxon>
        <taxon>Apocrita</taxon>
        <taxon>Proctotrupomorpha</taxon>
        <taxon>Chalcidoidea</taxon>
        <taxon>Aphelinidae</taxon>
        <taxon>Aphelininae</taxon>
        <taxon>Eretmocerus</taxon>
    </lineage>
</organism>
<dbReference type="EMBL" id="CM056742">
    <property type="protein sequence ID" value="KAJ8675243.1"/>
    <property type="molecule type" value="Genomic_DNA"/>
</dbReference>
<reference evidence="1" key="1">
    <citation type="submission" date="2023-04" db="EMBL/GenBank/DDBJ databases">
        <title>A chromosome-level genome assembly of the parasitoid wasp Eretmocerus hayati.</title>
        <authorList>
            <person name="Zhong Y."/>
            <person name="Liu S."/>
            <person name="Liu Y."/>
        </authorList>
    </citation>
    <scope>NUCLEOTIDE SEQUENCE</scope>
    <source>
        <strain evidence="1">ZJU_SS_LIU_2023</strain>
    </source>
</reference>
<accession>A0ACC2NWK3</accession>